<dbReference type="RefSeq" id="WP_090313062.1">
    <property type="nucleotide sequence ID" value="NZ_FNZE01000018.1"/>
</dbReference>
<keyword evidence="3" id="KW-1185">Reference proteome</keyword>
<dbReference type="AlphaFoldDB" id="A0A1H7BMY5"/>
<evidence type="ECO:0000313" key="3">
    <source>
        <dbReference type="Proteomes" id="UP000242930"/>
    </source>
</evidence>
<sequence>MVKLADIQSLIAVDRDDYQACIDSIEHTQCVRSLKANLRFHHLRFDGNGRPMTKALAELLYQYIVHYCIAAKNRPSTLTAKESARFTKEARKLFRHPDVTDESPDKTGEAGEALLFFLMESIVQAPQIVAKMELKTNKKLEVNGSDGIHAKWNEYDKVVDFYFGESKLYREIGDALTSALKSIESFHADESYKHEFTMITKHFKYADMEVQEAVAEHIMLGEPGPGARVNHACLIGYNWNAYSNESFKSSQDLAMEFREKFEKEVESISVLLEKKLNGFSRKYLRFDIFFMPFPSVQEFRNEFNEALS</sequence>
<evidence type="ECO:0000259" key="1">
    <source>
        <dbReference type="Pfam" id="PF08878"/>
    </source>
</evidence>
<dbReference type="Pfam" id="PF08878">
    <property type="entry name" value="HamA"/>
    <property type="match status" value="1"/>
</dbReference>
<reference evidence="3" key="1">
    <citation type="submission" date="2016-10" db="EMBL/GenBank/DDBJ databases">
        <authorList>
            <person name="Varghese N."/>
            <person name="Submissions S."/>
        </authorList>
    </citation>
    <scope>NUCLEOTIDE SEQUENCE [LARGE SCALE GENOMIC DNA]</scope>
    <source>
        <strain evidence="3">LMG 25967</strain>
    </source>
</reference>
<evidence type="ECO:0000313" key="2">
    <source>
        <dbReference type="EMBL" id="SEJ79083.1"/>
    </source>
</evidence>
<dbReference type="OrthoDB" id="4964195at2"/>
<accession>A0A1H7BMY5</accession>
<dbReference type="InterPro" id="IPR014976">
    <property type="entry name" value="AbpA_HamA_C"/>
</dbReference>
<dbReference type="Proteomes" id="UP000242930">
    <property type="component" value="Unassembled WGS sequence"/>
</dbReference>
<gene>
    <name evidence="2" type="ORF">SAMN05216201_11836</name>
</gene>
<dbReference type="EMBL" id="FNZE01000018">
    <property type="protein sequence ID" value="SEJ79083.1"/>
    <property type="molecule type" value="Genomic_DNA"/>
</dbReference>
<organism evidence="2 3">
    <name type="scientific">Pseudomonas linyingensis</name>
    <dbReference type="NCBI Taxonomy" id="915471"/>
    <lineage>
        <taxon>Bacteria</taxon>
        <taxon>Pseudomonadati</taxon>
        <taxon>Pseudomonadota</taxon>
        <taxon>Gammaproteobacteria</taxon>
        <taxon>Pseudomonadales</taxon>
        <taxon>Pseudomonadaceae</taxon>
        <taxon>Pseudomonas</taxon>
    </lineage>
</organism>
<protein>
    <recommendedName>
        <fullName evidence="1">Anti-bacteriophage protein A/HamA C-terminal domain-containing protein</fullName>
    </recommendedName>
</protein>
<proteinExistence type="predicted"/>
<feature type="domain" description="Anti-bacteriophage protein A/HamA C-terminal" evidence="1">
    <location>
        <begin position="28"/>
        <end position="307"/>
    </location>
</feature>
<dbReference type="STRING" id="915471.SAMN05216201_11836"/>
<name>A0A1H7BMY5_9PSED</name>